<gene>
    <name evidence="1" type="ORF">OMK_02008</name>
</gene>
<comment type="caution">
    <text evidence="1">The sequence shown here is derived from an EMBL/GenBank/DDBJ whole genome shotgun (WGS) entry which is preliminary data.</text>
</comment>
<dbReference type="AlphaFoldDB" id="S1P2E0"/>
<dbReference type="PATRIC" id="fig|1139219.3.peg.1947"/>
<proteinExistence type="predicted"/>
<dbReference type="Proteomes" id="UP000014127">
    <property type="component" value="Unassembled WGS sequence"/>
</dbReference>
<keyword evidence="2" id="KW-1185">Reference proteome</keyword>
<evidence type="ECO:0000313" key="2">
    <source>
        <dbReference type="Proteomes" id="UP000014127"/>
    </source>
</evidence>
<sequence length="37" mass="4472">MSFRIFFNMQTQNEFQKLALGKMKDFLLLGGYQWNIL</sequence>
<organism evidence="1 2">
    <name type="scientific">Enterococcus dispar ATCC 51266</name>
    <dbReference type="NCBI Taxonomy" id="1139219"/>
    <lineage>
        <taxon>Bacteria</taxon>
        <taxon>Bacillati</taxon>
        <taxon>Bacillota</taxon>
        <taxon>Bacilli</taxon>
        <taxon>Lactobacillales</taxon>
        <taxon>Enterococcaceae</taxon>
        <taxon>Enterococcus</taxon>
    </lineage>
</organism>
<dbReference type="EMBL" id="AHYR01000009">
    <property type="protein sequence ID" value="EOT40156.1"/>
    <property type="molecule type" value="Genomic_DNA"/>
</dbReference>
<dbReference type="HOGENOM" id="CLU_3343255_0_0_9"/>
<evidence type="ECO:0000313" key="1">
    <source>
        <dbReference type="EMBL" id="EOT40156.1"/>
    </source>
</evidence>
<name>S1P2E0_9ENTE</name>
<protein>
    <submittedName>
        <fullName evidence="1">Uncharacterized protein</fullName>
    </submittedName>
</protein>
<reference evidence="1 2" key="1">
    <citation type="submission" date="2013-03" db="EMBL/GenBank/DDBJ databases">
        <title>The Genome Sequence of Enterococcus dispar ATCC_51266 (Illumina only assembly).</title>
        <authorList>
            <consortium name="The Broad Institute Genomics Platform"/>
            <consortium name="The Broad Institute Genome Sequencing Center for Infectious Disease"/>
            <person name="Earl A."/>
            <person name="Russ C."/>
            <person name="Gilmore M."/>
            <person name="Surin D."/>
            <person name="Walker B."/>
            <person name="Young S."/>
            <person name="Zeng Q."/>
            <person name="Gargeya S."/>
            <person name="Fitzgerald M."/>
            <person name="Haas B."/>
            <person name="Abouelleil A."/>
            <person name="Allen A.W."/>
            <person name="Alvarado L."/>
            <person name="Arachchi H.M."/>
            <person name="Berlin A.M."/>
            <person name="Chapman S.B."/>
            <person name="Gainer-Dewar J."/>
            <person name="Goldberg J."/>
            <person name="Griggs A."/>
            <person name="Gujja S."/>
            <person name="Hansen M."/>
            <person name="Howarth C."/>
            <person name="Imamovic A."/>
            <person name="Ireland A."/>
            <person name="Larimer J."/>
            <person name="McCowan C."/>
            <person name="Murphy C."/>
            <person name="Pearson M."/>
            <person name="Poon T.W."/>
            <person name="Priest M."/>
            <person name="Roberts A."/>
            <person name="Saif S."/>
            <person name="Shea T."/>
            <person name="Sisk P."/>
            <person name="Sykes S."/>
            <person name="Wortman J."/>
            <person name="Nusbaum C."/>
            <person name="Birren B."/>
        </authorList>
    </citation>
    <scope>NUCLEOTIDE SEQUENCE [LARGE SCALE GENOMIC DNA]</scope>
    <source>
        <strain evidence="1 2">ATCC 51266</strain>
    </source>
</reference>
<accession>S1P2E0</accession>